<dbReference type="InterPro" id="IPR009057">
    <property type="entry name" value="Homeodomain-like_sf"/>
</dbReference>
<organism evidence="10 11">
    <name type="scientific">Stylosanthes scabra</name>
    <dbReference type="NCBI Taxonomy" id="79078"/>
    <lineage>
        <taxon>Eukaryota</taxon>
        <taxon>Viridiplantae</taxon>
        <taxon>Streptophyta</taxon>
        <taxon>Embryophyta</taxon>
        <taxon>Tracheophyta</taxon>
        <taxon>Spermatophyta</taxon>
        <taxon>Magnoliopsida</taxon>
        <taxon>eudicotyledons</taxon>
        <taxon>Gunneridae</taxon>
        <taxon>Pentapetalae</taxon>
        <taxon>rosids</taxon>
        <taxon>fabids</taxon>
        <taxon>Fabales</taxon>
        <taxon>Fabaceae</taxon>
        <taxon>Papilionoideae</taxon>
        <taxon>50 kb inversion clade</taxon>
        <taxon>dalbergioids sensu lato</taxon>
        <taxon>Dalbergieae</taxon>
        <taxon>Pterocarpus clade</taxon>
        <taxon>Stylosanthes</taxon>
    </lineage>
</organism>
<keyword evidence="6" id="KW-0539">Nucleus</keyword>
<feature type="domain" description="HTH myb-type" evidence="9">
    <location>
        <begin position="63"/>
        <end position="117"/>
    </location>
</feature>
<keyword evidence="3" id="KW-0805">Transcription regulation</keyword>
<evidence type="ECO:0000256" key="1">
    <source>
        <dbReference type="ARBA" id="ARBA00004123"/>
    </source>
</evidence>
<sequence length="311" mass="34669">MGRAPCCDKANVKRGPWSPDEDATLKTYLHTHGTAGNWIALPRKAGLRRCGKSCRLRWLNYLRPDIKHGGFTEEEDNIICTLYTQMGSRWSAIASQLPGRTDNDVKNHWNTKLKKKLLMAGKSVISPNNNNNNNNDDDDDTSLIIPPSTPQNNSDFQDNNNYSNSSISVGLIHQQLLYSPQFMDSEIIGASSRNNNNNSSISNVEGSTTSSSSLALLDYYKGGSSLLIREGEEEQQQHHGVGGESNNNNKELLMDLGFGLPTYYDIVVNGLNNYCHENRVVVGEFSQSSIISNNYCYPEWVDFTCAEIKPH</sequence>
<keyword evidence="4" id="KW-0238">DNA-binding</keyword>
<evidence type="ECO:0000256" key="7">
    <source>
        <dbReference type="SAM" id="MobiDB-lite"/>
    </source>
</evidence>
<dbReference type="EMBL" id="JASCZI010181339">
    <property type="protein sequence ID" value="MED6182167.1"/>
    <property type="molecule type" value="Genomic_DNA"/>
</dbReference>
<evidence type="ECO:0000256" key="2">
    <source>
        <dbReference type="ARBA" id="ARBA00022737"/>
    </source>
</evidence>
<gene>
    <name evidence="10" type="ORF">PIB30_026021</name>
</gene>
<evidence type="ECO:0000313" key="11">
    <source>
        <dbReference type="Proteomes" id="UP001341840"/>
    </source>
</evidence>
<dbReference type="PROSITE" id="PS50090">
    <property type="entry name" value="MYB_LIKE"/>
    <property type="match status" value="2"/>
</dbReference>
<dbReference type="PANTHER" id="PTHR48000">
    <property type="entry name" value="OS09G0431300 PROTEIN"/>
    <property type="match status" value="1"/>
</dbReference>
<feature type="domain" description="Myb-like" evidence="8">
    <location>
        <begin position="9"/>
        <end position="62"/>
    </location>
</feature>
<evidence type="ECO:0000259" key="8">
    <source>
        <dbReference type="PROSITE" id="PS50090"/>
    </source>
</evidence>
<accession>A0ABU6W8J3</accession>
<feature type="domain" description="Myb-like" evidence="8">
    <location>
        <begin position="63"/>
        <end position="113"/>
    </location>
</feature>
<evidence type="ECO:0000256" key="4">
    <source>
        <dbReference type="ARBA" id="ARBA00023125"/>
    </source>
</evidence>
<dbReference type="Proteomes" id="UP001341840">
    <property type="component" value="Unassembled WGS sequence"/>
</dbReference>
<dbReference type="InterPro" id="IPR017930">
    <property type="entry name" value="Myb_dom"/>
</dbReference>
<evidence type="ECO:0000256" key="3">
    <source>
        <dbReference type="ARBA" id="ARBA00023015"/>
    </source>
</evidence>
<comment type="caution">
    <text evidence="10">The sequence shown here is derived from an EMBL/GenBank/DDBJ whole genome shotgun (WGS) entry which is preliminary data.</text>
</comment>
<evidence type="ECO:0000259" key="9">
    <source>
        <dbReference type="PROSITE" id="PS51294"/>
    </source>
</evidence>
<feature type="domain" description="HTH myb-type" evidence="9">
    <location>
        <begin position="9"/>
        <end position="62"/>
    </location>
</feature>
<reference evidence="10 11" key="1">
    <citation type="journal article" date="2023" name="Plants (Basel)">
        <title>Bridging the Gap: Combining Genomics and Transcriptomics Approaches to Understand Stylosanthes scabra, an Orphan Legume from the Brazilian Caatinga.</title>
        <authorList>
            <person name="Ferreira-Neto J.R.C."/>
            <person name="da Silva M.D."/>
            <person name="Binneck E."/>
            <person name="de Melo N.F."/>
            <person name="da Silva R.H."/>
            <person name="de Melo A.L.T.M."/>
            <person name="Pandolfi V."/>
            <person name="Bustamante F.O."/>
            <person name="Brasileiro-Vidal A.C."/>
            <person name="Benko-Iseppon A.M."/>
        </authorList>
    </citation>
    <scope>NUCLEOTIDE SEQUENCE [LARGE SCALE GENOMIC DNA]</scope>
    <source>
        <tissue evidence="10">Leaves</tissue>
    </source>
</reference>
<dbReference type="PROSITE" id="PS51294">
    <property type="entry name" value="HTH_MYB"/>
    <property type="match status" value="2"/>
</dbReference>
<dbReference type="InterPro" id="IPR001005">
    <property type="entry name" value="SANT/Myb"/>
</dbReference>
<feature type="region of interest" description="Disordered" evidence="7">
    <location>
        <begin position="123"/>
        <end position="161"/>
    </location>
</feature>
<keyword evidence="2" id="KW-0677">Repeat</keyword>
<comment type="subcellular location">
    <subcellularLocation>
        <location evidence="1">Nucleus</location>
    </subcellularLocation>
</comment>
<evidence type="ECO:0000256" key="6">
    <source>
        <dbReference type="ARBA" id="ARBA00023242"/>
    </source>
</evidence>
<dbReference type="SUPFAM" id="SSF46689">
    <property type="entry name" value="Homeodomain-like"/>
    <property type="match status" value="1"/>
</dbReference>
<feature type="compositionally biased region" description="Polar residues" evidence="7">
    <location>
        <begin position="150"/>
        <end position="161"/>
    </location>
</feature>
<evidence type="ECO:0000256" key="5">
    <source>
        <dbReference type="ARBA" id="ARBA00023163"/>
    </source>
</evidence>
<proteinExistence type="predicted"/>
<dbReference type="Gene3D" id="1.10.10.60">
    <property type="entry name" value="Homeodomain-like"/>
    <property type="match status" value="2"/>
</dbReference>
<keyword evidence="11" id="KW-1185">Reference proteome</keyword>
<evidence type="ECO:0000313" key="10">
    <source>
        <dbReference type="EMBL" id="MED6182167.1"/>
    </source>
</evidence>
<name>A0ABU6W8J3_9FABA</name>
<dbReference type="SMART" id="SM00717">
    <property type="entry name" value="SANT"/>
    <property type="match status" value="2"/>
</dbReference>
<dbReference type="PANTHER" id="PTHR48000:SF46">
    <property type="entry name" value="TRANSCRIPTION FACTOR MYB36"/>
    <property type="match status" value="1"/>
</dbReference>
<keyword evidence="5" id="KW-0804">Transcription</keyword>
<dbReference type="Pfam" id="PF00249">
    <property type="entry name" value="Myb_DNA-binding"/>
    <property type="match status" value="2"/>
</dbReference>
<protein>
    <submittedName>
        <fullName evidence="10">Uncharacterized protein</fullName>
    </submittedName>
</protein>
<dbReference type="CDD" id="cd00167">
    <property type="entry name" value="SANT"/>
    <property type="match status" value="2"/>
</dbReference>